<dbReference type="RefSeq" id="XP_050923125.1">
    <property type="nucleotide sequence ID" value="XM_051067168.1"/>
</dbReference>
<dbReference type="InterPro" id="IPR001304">
    <property type="entry name" value="C-type_lectin-like"/>
</dbReference>
<organism evidence="5 6">
    <name type="scientific">Lates calcarifer</name>
    <name type="common">Barramundi</name>
    <name type="synonym">Holocentrus calcarifer</name>
    <dbReference type="NCBI Taxonomy" id="8187"/>
    <lineage>
        <taxon>Eukaryota</taxon>
        <taxon>Metazoa</taxon>
        <taxon>Chordata</taxon>
        <taxon>Craniata</taxon>
        <taxon>Vertebrata</taxon>
        <taxon>Euteleostomi</taxon>
        <taxon>Actinopterygii</taxon>
        <taxon>Neopterygii</taxon>
        <taxon>Teleostei</taxon>
        <taxon>Neoteleostei</taxon>
        <taxon>Acanthomorphata</taxon>
        <taxon>Carangaria</taxon>
        <taxon>Carangaria incertae sedis</taxon>
        <taxon>Centropomidae</taxon>
        <taxon>Lates</taxon>
    </lineage>
</organism>
<feature type="transmembrane region" description="Helical" evidence="3">
    <location>
        <begin position="72"/>
        <end position="92"/>
    </location>
</feature>
<dbReference type="Gene3D" id="3.10.100.10">
    <property type="entry name" value="Mannose-Binding Protein A, subunit A"/>
    <property type="match status" value="1"/>
</dbReference>
<evidence type="ECO:0000313" key="5">
    <source>
        <dbReference type="Proteomes" id="UP000694890"/>
    </source>
</evidence>
<evidence type="ECO:0000259" key="4">
    <source>
        <dbReference type="PROSITE" id="PS50041"/>
    </source>
</evidence>
<proteinExistence type="predicted"/>
<dbReference type="PANTHER" id="PTHR22803">
    <property type="entry name" value="MANNOSE, PHOSPHOLIPASE, LECTIN RECEPTOR RELATED"/>
    <property type="match status" value="1"/>
</dbReference>
<feature type="domain" description="C-type lectin" evidence="4">
    <location>
        <begin position="197"/>
        <end position="327"/>
    </location>
</feature>
<keyword evidence="3" id="KW-0472">Membrane</keyword>
<dbReference type="SMART" id="SM00034">
    <property type="entry name" value="CLECT"/>
    <property type="match status" value="1"/>
</dbReference>
<reference evidence="6" key="1">
    <citation type="submission" date="2025-08" db="UniProtKB">
        <authorList>
            <consortium name="RefSeq"/>
        </authorList>
    </citation>
    <scope>IDENTIFICATION</scope>
    <source>
        <tissue evidence="6">Brain</tissue>
    </source>
</reference>
<evidence type="ECO:0000256" key="2">
    <source>
        <dbReference type="SAM" id="MobiDB-lite"/>
    </source>
</evidence>
<evidence type="ECO:0000256" key="3">
    <source>
        <dbReference type="SAM" id="Phobius"/>
    </source>
</evidence>
<accession>A0AAJ8DL49</accession>
<feature type="region of interest" description="Disordered" evidence="2">
    <location>
        <begin position="120"/>
        <end position="164"/>
    </location>
</feature>
<feature type="compositionally biased region" description="Polar residues" evidence="2">
    <location>
        <begin position="144"/>
        <end position="153"/>
    </location>
</feature>
<protein>
    <submittedName>
        <fullName evidence="6">C-type lectin domain family 4 member C isoform X1</fullName>
    </submittedName>
</protein>
<dbReference type="InterPro" id="IPR050111">
    <property type="entry name" value="C-type_lectin/snaclec_domain"/>
</dbReference>
<keyword evidence="3" id="KW-1133">Transmembrane helix</keyword>
<gene>
    <name evidence="6" type="primary">LOC108887127</name>
</gene>
<dbReference type="PROSITE" id="PS50041">
    <property type="entry name" value="C_TYPE_LECTIN_2"/>
    <property type="match status" value="1"/>
</dbReference>
<sequence length="338" mass="38082">MTGQSITQNEHWAPRGLFTNIWAHLHNTMHITTIAGQGGANFNNVLLSSTGEALASQQTKSTRGSKFTSERVALMVLCALMATAAIVIYGLYLDNFLTLQTLRDENEALKRNLTERLSETKPCTTVQPVSSKPPEVKERLSATKPHTTVQPVSTKPPEVKERSETKPCITVPPVCPTPPEVKINDSCVRCETGWEQHGGQCYYFSTRRSSWNESRSFCQSEGGDLVKIDRREKQSLLEKTVRDKMDHVEDLFWIGLTDSKTEGEWLWVDDSPLNTSLSFWMSWEPDNWRGEDPDGENCARMGVRGGATDLKCWNDISCKANEKYICEKQAENGRWSCI</sequence>
<dbReference type="CDD" id="cd03590">
    <property type="entry name" value="CLECT_DC-SIGN_like"/>
    <property type="match status" value="1"/>
</dbReference>
<dbReference type="GO" id="GO:0030246">
    <property type="term" value="F:carbohydrate binding"/>
    <property type="evidence" value="ECO:0007669"/>
    <property type="project" value="UniProtKB-KW"/>
</dbReference>
<dbReference type="Pfam" id="PF00059">
    <property type="entry name" value="Lectin_C"/>
    <property type="match status" value="1"/>
</dbReference>
<dbReference type="InterPro" id="IPR033989">
    <property type="entry name" value="CD209-like_CTLD"/>
</dbReference>
<evidence type="ECO:0000256" key="1">
    <source>
        <dbReference type="ARBA" id="ARBA00022734"/>
    </source>
</evidence>
<dbReference type="AlphaFoldDB" id="A0AAJ8DL49"/>
<name>A0AAJ8DL49_LATCA</name>
<dbReference type="SUPFAM" id="SSF56436">
    <property type="entry name" value="C-type lectin-like"/>
    <property type="match status" value="1"/>
</dbReference>
<evidence type="ECO:0000313" key="6">
    <source>
        <dbReference type="RefSeq" id="XP_050923125.1"/>
    </source>
</evidence>
<keyword evidence="3" id="KW-0812">Transmembrane</keyword>
<dbReference type="InterPro" id="IPR016186">
    <property type="entry name" value="C-type_lectin-like/link_sf"/>
</dbReference>
<keyword evidence="1" id="KW-0430">Lectin</keyword>
<dbReference type="InterPro" id="IPR016187">
    <property type="entry name" value="CTDL_fold"/>
</dbReference>
<feature type="compositionally biased region" description="Polar residues" evidence="2">
    <location>
        <begin position="121"/>
        <end position="130"/>
    </location>
</feature>
<dbReference type="GeneID" id="108887127"/>
<dbReference type="Proteomes" id="UP000694890">
    <property type="component" value="Unplaced"/>
</dbReference>